<dbReference type="GeneID" id="36406602"/>
<dbReference type="EMBL" id="CCYD01000553">
    <property type="protein sequence ID" value="CEG41182.1"/>
    <property type="molecule type" value="Genomic_DNA"/>
</dbReference>
<dbReference type="RefSeq" id="XP_024577551.1">
    <property type="nucleotide sequence ID" value="XM_024726923.1"/>
</dbReference>
<dbReference type="Proteomes" id="UP000054928">
    <property type="component" value="Unassembled WGS sequence"/>
</dbReference>
<feature type="region of interest" description="Disordered" evidence="1">
    <location>
        <begin position="103"/>
        <end position="125"/>
    </location>
</feature>
<evidence type="ECO:0000313" key="3">
    <source>
        <dbReference type="Proteomes" id="UP000054928"/>
    </source>
</evidence>
<feature type="region of interest" description="Disordered" evidence="1">
    <location>
        <begin position="281"/>
        <end position="301"/>
    </location>
</feature>
<accession>A0A0P1AJW6</accession>
<evidence type="ECO:0000256" key="1">
    <source>
        <dbReference type="SAM" id="MobiDB-lite"/>
    </source>
</evidence>
<organism evidence="2 3">
    <name type="scientific">Plasmopara halstedii</name>
    <name type="common">Downy mildew of sunflower</name>
    <dbReference type="NCBI Taxonomy" id="4781"/>
    <lineage>
        <taxon>Eukaryota</taxon>
        <taxon>Sar</taxon>
        <taxon>Stramenopiles</taxon>
        <taxon>Oomycota</taxon>
        <taxon>Peronosporomycetes</taxon>
        <taxon>Peronosporales</taxon>
        <taxon>Peronosporaceae</taxon>
        <taxon>Plasmopara</taxon>
    </lineage>
</organism>
<dbReference type="OMA" id="IWDRVQP"/>
<reference evidence="3" key="1">
    <citation type="submission" date="2014-09" db="EMBL/GenBank/DDBJ databases">
        <authorList>
            <person name="Sharma Rahul"/>
            <person name="Thines Marco"/>
        </authorList>
    </citation>
    <scope>NUCLEOTIDE SEQUENCE [LARGE SCALE GENOMIC DNA]</scope>
</reference>
<proteinExistence type="predicted"/>
<dbReference type="OrthoDB" id="114535at2759"/>
<protein>
    <submittedName>
        <fullName evidence="2">Uncharacterized protein</fullName>
    </submittedName>
</protein>
<dbReference type="AlphaFoldDB" id="A0A0P1AJW6"/>
<keyword evidence="3" id="KW-1185">Reference proteome</keyword>
<evidence type="ECO:0000313" key="2">
    <source>
        <dbReference type="EMBL" id="CEG41182.1"/>
    </source>
</evidence>
<sequence>MLQARSFLRLIPLTQHSPHGVQIRRTTHIWDRVQPSLWHPLTSLEQSLMEMEVMTRRVISPRSPLDVPLTQDMLLNLHHDDNEFITDLPLIKTNEVTKDTLKAAAPKYSANSPPEEEESEAVLDRKDPLTDVEGSKSYPSYISYTVTCSSIVDDSGHRVGTTRRRYEDSTGCFKATHEREIDGKKLKMVWQRSNVQDEGSHEALCTSGSLKQFETEWLKTPFGRAEDEKLVKWIKDCERSVYEALGIDYTVDETLQNFRQSEGKPQVSEVVEEIERGEAIRKMSKRQEEETTPPQYFRLYT</sequence>
<name>A0A0P1AJW6_PLAHL</name>